<sequence length="252" mass="27446">MKLERRDFVASLESGLAVIEAFDAQHPRLTLTEVAQRTSLTRAAARRYLLTLAKLGYADYDGKYFSLDLRVLRLGYGLLSGAPLPRKAQPVLDTVGWQTDEVTSVAVLDETAVVFVARSQSRRVFSPTVGVGTRLPAYCSSAGRALLAFRSDAEVLLLLGHSPLTQFTPNTRATPRAVLDAVHEARAQGYAISDEEYEVGLRSIAVPVPNSHGRVDVAMTASVQSGRMTREQMVERLLPHLLEGAKSLSALL</sequence>
<dbReference type="PROSITE" id="PS51078">
    <property type="entry name" value="ICLR_ED"/>
    <property type="match status" value="1"/>
</dbReference>
<dbReference type="EMBL" id="AWOR01000053">
    <property type="protein sequence ID" value="KGH28014.1"/>
    <property type="molecule type" value="Genomic_DNA"/>
</dbReference>
<dbReference type="GO" id="GO:0045893">
    <property type="term" value="P:positive regulation of DNA-templated transcription"/>
    <property type="evidence" value="ECO:0007669"/>
    <property type="project" value="InterPro"/>
</dbReference>
<dbReference type="InterPro" id="IPR036388">
    <property type="entry name" value="WH-like_DNA-bd_sf"/>
</dbReference>
<dbReference type="Proteomes" id="UP000029553">
    <property type="component" value="Unassembled WGS sequence"/>
</dbReference>
<dbReference type="GO" id="GO:0003677">
    <property type="term" value="F:DNA binding"/>
    <property type="evidence" value="ECO:0007669"/>
    <property type="project" value="UniProtKB-KW"/>
</dbReference>
<dbReference type="SUPFAM" id="SSF46785">
    <property type="entry name" value="Winged helix' DNA-binding domain"/>
    <property type="match status" value="1"/>
</dbReference>
<evidence type="ECO:0000256" key="2">
    <source>
        <dbReference type="ARBA" id="ARBA00023125"/>
    </source>
</evidence>
<accession>A0A096FDK7</accession>
<dbReference type="InterPro" id="IPR005471">
    <property type="entry name" value="Tscrpt_reg_IclR_N"/>
</dbReference>
<dbReference type="GO" id="GO:0045892">
    <property type="term" value="P:negative regulation of DNA-templated transcription"/>
    <property type="evidence" value="ECO:0007669"/>
    <property type="project" value="TreeGrafter"/>
</dbReference>
<keyword evidence="3" id="KW-0804">Transcription</keyword>
<evidence type="ECO:0000256" key="3">
    <source>
        <dbReference type="ARBA" id="ARBA00023163"/>
    </source>
</evidence>
<dbReference type="Pfam" id="PF09339">
    <property type="entry name" value="HTH_IclR"/>
    <property type="match status" value="1"/>
</dbReference>
<evidence type="ECO:0000256" key="1">
    <source>
        <dbReference type="ARBA" id="ARBA00023015"/>
    </source>
</evidence>
<comment type="caution">
    <text evidence="6">The sequence shown here is derived from an EMBL/GenBank/DDBJ whole genome shotgun (WGS) entry which is preliminary data.</text>
</comment>
<dbReference type="PANTHER" id="PTHR30136:SF34">
    <property type="entry name" value="TRANSCRIPTIONAL REGULATOR"/>
    <property type="match status" value="1"/>
</dbReference>
<dbReference type="SMART" id="SM00346">
    <property type="entry name" value="HTH_ICLR"/>
    <property type="match status" value="1"/>
</dbReference>
<dbReference type="PANTHER" id="PTHR30136">
    <property type="entry name" value="HELIX-TURN-HELIX TRANSCRIPTIONAL REGULATOR, ICLR FAMILY"/>
    <property type="match status" value="1"/>
</dbReference>
<evidence type="ECO:0000259" key="5">
    <source>
        <dbReference type="PROSITE" id="PS51078"/>
    </source>
</evidence>
<dbReference type="InterPro" id="IPR012794">
    <property type="entry name" value="PcaR_PcaU"/>
</dbReference>
<proteinExistence type="predicted"/>
<dbReference type="InterPro" id="IPR029016">
    <property type="entry name" value="GAF-like_dom_sf"/>
</dbReference>
<protein>
    <submittedName>
        <fullName evidence="6">IclR family transcriptional regulator</fullName>
    </submittedName>
</protein>
<dbReference type="Gene3D" id="1.10.10.10">
    <property type="entry name" value="Winged helix-like DNA-binding domain superfamily/Winged helix DNA-binding domain"/>
    <property type="match status" value="1"/>
</dbReference>
<dbReference type="SUPFAM" id="SSF55781">
    <property type="entry name" value="GAF domain-like"/>
    <property type="match status" value="1"/>
</dbReference>
<feature type="domain" description="IclR-ED" evidence="5">
    <location>
        <begin position="70"/>
        <end position="252"/>
    </location>
</feature>
<dbReference type="NCBIfam" id="TIGR02431">
    <property type="entry name" value="pcaR_pcaU"/>
    <property type="match status" value="1"/>
</dbReference>
<evidence type="ECO:0000313" key="6">
    <source>
        <dbReference type="EMBL" id="KGH28014.1"/>
    </source>
</evidence>
<dbReference type="RefSeq" id="WP_034371393.1">
    <property type="nucleotide sequence ID" value="NZ_AWOR01000053.1"/>
</dbReference>
<dbReference type="InterPro" id="IPR050707">
    <property type="entry name" value="HTH_MetabolicPath_Reg"/>
</dbReference>
<dbReference type="PROSITE" id="PS51077">
    <property type="entry name" value="HTH_ICLR"/>
    <property type="match status" value="1"/>
</dbReference>
<keyword evidence="1" id="KW-0805">Transcription regulation</keyword>
<evidence type="ECO:0000259" key="4">
    <source>
        <dbReference type="PROSITE" id="PS51077"/>
    </source>
</evidence>
<gene>
    <name evidence="6" type="ORF">P353_16605</name>
</gene>
<dbReference type="Gene3D" id="3.30.450.40">
    <property type="match status" value="1"/>
</dbReference>
<dbReference type="GO" id="GO:0046278">
    <property type="term" value="P:3,4-dihydroxybenzoate metabolic process"/>
    <property type="evidence" value="ECO:0007669"/>
    <property type="project" value="InterPro"/>
</dbReference>
<feature type="domain" description="HTH iclR-type" evidence="4">
    <location>
        <begin position="9"/>
        <end position="69"/>
    </location>
</feature>
<dbReference type="InterPro" id="IPR014757">
    <property type="entry name" value="Tscrpt_reg_IclR_C"/>
</dbReference>
<dbReference type="Pfam" id="PF01614">
    <property type="entry name" value="IclR_C"/>
    <property type="match status" value="1"/>
</dbReference>
<dbReference type="GO" id="GO:0003700">
    <property type="term" value="F:DNA-binding transcription factor activity"/>
    <property type="evidence" value="ECO:0007669"/>
    <property type="project" value="TreeGrafter"/>
</dbReference>
<dbReference type="AlphaFoldDB" id="A0A096FDK7"/>
<name>A0A096FDK7_COMTE</name>
<evidence type="ECO:0000313" key="7">
    <source>
        <dbReference type="Proteomes" id="UP000029553"/>
    </source>
</evidence>
<reference evidence="6 7" key="1">
    <citation type="submission" date="2013-09" db="EMBL/GenBank/DDBJ databases">
        <title>High correlation between genotypes and phenotypes of environmental bacteria Comamonas testosteroni strains.</title>
        <authorList>
            <person name="Liu L."/>
            <person name="Zhu W."/>
            <person name="Xia X."/>
            <person name="Xu B."/>
            <person name="Luo M."/>
            <person name="Wang G."/>
        </authorList>
    </citation>
    <scope>NUCLEOTIDE SEQUENCE [LARGE SCALE GENOMIC DNA]</scope>
    <source>
        <strain evidence="6 7">JL40</strain>
    </source>
</reference>
<dbReference type="InterPro" id="IPR036390">
    <property type="entry name" value="WH_DNA-bd_sf"/>
</dbReference>
<keyword evidence="2" id="KW-0238">DNA-binding</keyword>
<organism evidence="6 7">
    <name type="scientific">Comamonas testosteroni</name>
    <name type="common">Pseudomonas testosteroni</name>
    <dbReference type="NCBI Taxonomy" id="285"/>
    <lineage>
        <taxon>Bacteria</taxon>
        <taxon>Pseudomonadati</taxon>
        <taxon>Pseudomonadota</taxon>
        <taxon>Betaproteobacteria</taxon>
        <taxon>Burkholderiales</taxon>
        <taxon>Comamonadaceae</taxon>
        <taxon>Comamonas</taxon>
    </lineage>
</organism>